<keyword evidence="3" id="KW-1185">Reference proteome</keyword>
<sequence>MALRRPIVLDVAESPAMRHGAATVHLCTLPLIAARWDPIVALSPGAPPASSAFWEEALTILSMWFLLASPGYDLSVEATASHYLLSAPHPTRLDDEICLQRWARHRSRLQTARDKTTHSLEAGSHTVFLSSGRRLPADTRIGEHYDPAQGSRVVQLRGRPLRACVLAAGDKVNLLRFYSGASSTIRPSFSRRRDPLCRLGLDHTSPNICVLRKVIRLVWALGVLETIVLDVRPAPLSAFSRHRPLLRFFLDVSIAHIGWAFATQVDWITTLATKILFSGTKRGRTMATTSRVFSPSLPAPRLCFGRFAFAIVIASAFAIVIASADFTHVDIANFVYSEGTRVHTVWSPMA</sequence>
<proteinExistence type="predicted"/>
<keyword evidence="1" id="KW-0812">Transmembrane</keyword>
<accession>A0AAD6VCV4</accession>
<feature type="transmembrane region" description="Helical" evidence="1">
    <location>
        <begin position="304"/>
        <end position="324"/>
    </location>
</feature>
<reference evidence="2" key="1">
    <citation type="submission" date="2023-03" db="EMBL/GenBank/DDBJ databases">
        <title>Massive genome expansion in bonnet fungi (Mycena s.s.) driven by repeated elements and novel gene families across ecological guilds.</title>
        <authorList>
            <consortium name="Lawrence Berkeley National Laboratory"/>
            <person name="Harder C.B."/>
            <person name="Miyauchi S."/>
            <person name="Viragh M."/>
            <person name="Kuo A."/>
            <person name="Thoen E."/>
            <person name="Andreopoulos B."/>
            <person name="Lu D."/>
            <person name="Skrede I."/>
            <person name="Drula E."/>
            <person name="Henrissat B."/>
            <person name="Morin E."/>
            <person name="Kohler A."/>
            <person name="Barry K."/>
            <person name="LaButti K."/>
            <person name="Morin E."/>
            <person name="Salamov A."/>
            <person name="Lipzen A."/>
            <person name="Mereny Z."/>
            <person name="Hegedus B."/>
            <person name="Baldrian P."/>
            <person name="Stursova M."/>
            <person name="Weitz H."/>
            <person name="Taylor A."/>
            <person name="Grigoriev I.V."/>
            <person name="Nagy L.G."/>
            <person name="Martin F."/>
            <person name="Kauserud H."/>
        </authorList>
    </citation>
    <scope>NUCLEOTIDE SEQUENCE</scope>
    <source>
        <strain evidence="2">9144</strain>
    </source>
</reference>
<protein>
    <submittedName>
        <fullName evidence="2">Uncharacterized protein</fullName>
    </submittedName>
</protein>
<name>A0AAD6VCV4_9AGAR</name>
<comment type="caution">
    <text evidence="2">The sequence shown here is derived from an EMBL/GenBank/DDBJ whole genome shotgun (WGS) entry which is preliminary data.</text>
</comment>
<dbReference type="EMBL" id="JARJCW010000031">
    <property type="protein sequence ID" value="KAJ7209218.1"/>
    <property type="molecule type" value="Genomic_DNA"/>
</dbReference>
<evidence type="ECO:0000313" key="3">
    <source>
        <dbReference type="Proteomes" id="UP001219525"/>
    </source>
</evidence>
<keyword evidence="1" id="KW-1133">Transmembrane helix</keyword>
<gene>
    <name evidence="2" type="ORF">GGX14DRAFT_632441</name>
</gene>
<organism evidence="2 3">
    <name type="scientific">Mycena pura</name>
    <dbReference type="NCBI Taxonomy" id="153505"/>
    <lineage>
        <taxon>Eukaryota</taxon>
        <taxon>Fungi</taxon>
        <taxon>Dikarya</taxon>
        <taxon>Basidiomycota</taxon>
        <taxon>Agaricomycotina</taxon>
        <taxon>Agaricomycetes</taxon>
        <taxon>Agaricomycetidae</taxon>
        <taxon>Agaricales</taxon>
        <taxon>Marasmiineae</taxon>
        <taxon>Mycenaceae</taxon>
        <taxon>Mycena</taxon>
    </lineage>
</organism>
<keyword evidence="1" id="KW-0472">Membrane</keyword>
<evidence type="ECO:0000313" key="2">
    <source>
        <dbReference type="EMBL" id="KAJ7209218.1"/>
    </source>
</evidence>
<evidence type="ECO:0000256" key="1">
    <source>
        <dbReference type="SAM" id="Phobius"/>
    </source>
</evidence>
<dbReference type="AlphaFoldDB" id="A0AAD6VCV4"/>
<dbReference type="Proteomes" id="UP001219525">
    <property type="component" value="Unassembled WGS sequence"/>
</dbReference>